<keyword evidence="3" id="KW-1185">Reference proteome</keyword>
<evidence type="ECO:0000256" key="1">
    <source>
        <dbReference type="SAM" id="SignalP"/>
    </source>
</evidence>
<feature type="signal peptide" evidence="1">
    <location>
        <begin position="1"/>
        <end position="22"/>
    </location>
</feature>
<dbReference type="GeneID" id="54409411"/>
<dbReference type="EMBL" id="ML977516">
    <property type="protein sequence ID" value="KAF2125514.1"/>
    <property type="molecule type" value="Genomic_DNA"/>
</dbReference>
<organism evidence="2 3">
    <name type="scientific">Dothidotthia symphoricarpi CBS 119687</name>
    <dbReference type="NCBI Taxonomy" id="1392245"/>
    <lineage>
        <taxon>Eukaryota</taxon>
        <taxon>Fungi</taxon>
        <taxon>Dikarya</taxon>
        <taxon>Ascomycota</taxon>
        <taxon>Pezizomycotina</taxon>
        <taxon>Dothideomycetes</taxon>
        <taxon>Pleosporomycetidae</taxon>
        <taxon>Pleosporales</taxon>
        <taxon>Dothidotthiaceae</taxon>
        <taxon>Dothidotthia</taxon>
    </lineage>
</organism>
<dbReference type="RefSeq" id="XP_033519906.1">
    <property type="nucleotide sequence ID" value="XM_033668979.1"/>
</dbReference>
<proteinExistence type="predicted"/>
<keyword evidence="1" id="KW-0732">Signal</keyword>
<reference evidence="2" key="1">
    <citation type="journal article" date="2020" name="Stud. Mycol.">
        <title>101 Dothideomycetes genomes: a test case for predicting lifestyles and emergence of pathogens.</title>
        <authorList>
            <person name="Haridas S."/>
            <person name="Albert R."/>
            <person name="Binder M."/>
            <person name="Bloem J."/>
            <person name="Labutti K."/>
            <person name="Salamov A."/>
            <person name="Andreopoulos B."/>
            <person name="Baker S."/>
            <person name="Barry K."/>
            <person name="Bills G."/>
            <person name="Bluhm B."/>
            <person name="Cannon C."/>
            <person name="Castanera R."/>
            <person name="Culley D."/>
            <person name="Daum C."/>
            <person name="Ezra D."/>
            <person name="Gonzalez J."/>
            <person name="Henrissat B."/>
            <person name="Kuo A."/>
            <person name="Liang C."/>
            <person name="Lipzen A."/>
            <person name="Lutzoni F."/>
            <person name="Magnuson J."/>
            <person name="Mondo S."/>
            <person name="Nolan M."/>
            <person name="Ohm R."/>
            <person name="Pangilinan J."/>
            <person name="Park H.-J."/>
            <person name="Ramirez L."/>
            <person name="Alfaro M."/>
            <person name="Sun H."/>
            <person name="Tritt A."/>
            <person name="Yoshinaga Y."/>
            <person name="Zwiers L.-H."/>
            <person name="Turgeon B."/>
            <person name="Goodwin S."/>
            <person name="Spatafora J."/>
            <person name="Crous P."/>
            <person name="Grigoriev I."/>
        </authorList>
    </citation>
    <scope>NUCLEOTIDE SEQUENCE</scope>
    <source>
        <strain evidence="2">CBS 119687</strain>
    </source>
</reference>
<gene>
    <name evidence="2" type="ORF">P153DRAFT_370173</name>
</gene>
<dbReference type="Proteomes" id="UP000799771">
    <property type="component" value="Unassembled WGS sequence"/>
</dbReference>
<evidence type="ECO:0000313" key="3">
    <source>
        <dbReference type="Proteomes" id="UP000799771"/>
    </source>
</evidence>
<evidence type="ECO:0000313" key="2">
    <source>
        <dbReference type="EMBL" id="KAF2125514.1"/>
    </source>
</evidence>
<dbReference type="AlphaFoldDB" id="A0A6A6A2Y9"/>
<sequence length="79" mass="8694">MTVVNAPIASWLFPTCLSSALGSQGGQWAREAGSRLQLPGRVIFTPFHVPPSQPCEGVDQQNPDSECTWTRYMISNRCL</sequence>
<name>A0A6A6A2Y9_9PLEO</name>
<accession>A0A6A6A2Y9</accession>
<protein>
    <recommendedName>
        <fullName evidence="4">Secreted protein</fullName>
    </recommendedName>
</protein>
<evidence type="ECO:0008006" key="4">
    <source>
        <dbReference type="Google" id="ProtNLM"/>
    </source>
</evidence>
<feature type="chain" id="PRO_5025459467" description="Secreted protein" evidence="1">
    <location>
        <begin position="23"/>
        <end position="79"/>
    </location>
</feature>